<protein>
    <submittedName>
        <fullName evidence="2">ACT domain-containing protein</fullName>
    </submittedName>
</protein>
<gene>
    <name evidence="2" type="ORF">FL583_13750</name>
</gene>
<comment type="caution">
    <text evidence="2">The sequence shown here is derived from an EMBL/GenBank/DDBJ whole genome shotgun (WGS) entry which is preliminary data.</text>
</comment>
<dbReference type="OrthoDB" id="5615858at2"/>
<evidence type="ECO:0000313" key="2">
    <source>
        <dbReference type="EMBL" id="TQS44520.1"/>
    </source>
</evidence>
<dbReference type="InterPro" id="IPR027795">
    <property type="entry name" value="CASTOR_ACT_dom"/>
</dbReference>
<name>A0A545AT51_9ACTN</name>
<organism evidence="2 3">
    <name type="scientific">Cryptosporangium phraense</name>
    <dbReference type="NCBI Taxonomy" id="2593070"/>
    <lineage>
        <taxon>Bacteria</taxon>
        <taxon>Bacillati</taxon>
        <taxon>Actinomycetota</taxon>
        <taxon>Actinomycetes</taxon>
        <taxon>Cryptosporangiales</taxon>
        <taxon>Cryptosporangiaceae</taxon>
        <taxon>Cryptosporangium</taxon>
    </lineage>
</organism>
<proteinExistence type="predicted"/>
<feature type="domain" description="CASTOR ACT" evidence="1">
    <location>
        <begin position="51"/>
        <end position="113"/>
    </location>
</feature>
<accession>A0A545AT51</accession>
<dbReference type="SUPFAM" id="SSF55021">
    <property type="entry name" value="ACT-like"/>
    <property type="match status" value="1"/>
</dbReference>
<keyword evidence="3" id="KW-1185">Reference proteome</keyword>
<evidence type="ECO:0000259" key="1">
    <source>
        <dbReference type="Pfam" id="PF13840"/>
    </source>
</evidence>
<evidence type="ECO:0000313" key="3">
    <source>
        <dbReference type="Proteomes" id="UP000317982"/>
    </source>
</evidence>
<dbReference type="InterPro" id="IPR045865">
    <property type="entry name" value="ACT-like_dom_sf"/>
</dbReference>
<dbReference type="InParanoid" id="A0A545AT51"/>
<dbReference type="RefSeq" id="WP_142705004.1">
    <property type="nucleotide sequence ID" value="NZ_VIRS01000008.1"/>
</dbReference>
<dbReference type="EMBL" id="VIRS01000008">
    <property type="protein sequence ID" value="TQS44520.1"/>
    <property type="molecule type" value="Genomic_DNA"/>
</dbReference>
<dbReference type="AlphaFoldDB" id="A0A545AT51"/>
<dbReference type="Proteomes" id="UP000317982">
    <property type="component" value="Unassembled WGS sequence"/>
</dbReference>
<dbReference type="Pfam" id="PF13840">
    <property type="entry name" value="ACT_7"/>
    <property type="match status" value="1"/>
</dbReference>
<dbReference type="Gene3D" id="3.30.2130.10">
    <property type="entry name" value="VC0802-like"/>
    <property type="match status" value="1"/>
</dbReference>
<reference evidence="2 3" key="1">
    <citation type="submission" date="2019-07" db="EMBL/GenBank/DDBJ databases">
        <title>Cryptosporangium phraense sp. nov., isolated from plant litter.</title>
        <authorList>
            <person name="Suriyachadkun C."/>
        </authorList>
    </citation>
    <scope>NUCLEOTIDE SEQUENCE [LARGE SCALE GENOMIC DNA]</scope>
    <source>
        <strain evidence="2 3">A-T 5661</strain>
    </source>
</reference>
<sequence>MPTFVPQRLELRPETFAVERHDTEDIVATGDWVALVRGSEGLTVIRVVDDSPDGWRAFAGQTAHELDVPGMLLSIVAPLSAADLPVFVASTYDADLVLVPAAHAAKAAELLRDAGHDVKA</sequence>